<proteinExistence type="predicted"/>
<keyword evidence="2" id="KW-0808">Transferase</keyword>
<organism evidence="2 3">
    <name type="scientific">Neohortaea acidophila</name>
    <dbReference type="NCBI Taxonomy" id="245834"/>
    <lineage>
        <taxon>Eukaryota</taxon>
        <taxon>Fungi</taxon>
        <taxon>Dikarya</taxon>
        <taxon>Ascomycota</taxon>
        <taxon>Pezizomycotina</taxon>
        <taxon>Dothideomycetes</taxon>
        <taxon>Dothideomycetidae</taxon>
        <taxon>Mycosphaerellales</taxon>
        <taxon>Teratosphaeriaceae</taxon>
        <taxon>Neohortaea</taxon>
    </lineage>
</organism>
<dbReference type="OrthoDB" id="417697at2759"/>
<dbReference type="PANTHER" id="PTHR43591">
    <property type="entry name" value="METHYLTRANSFERASE"/>
    <property type="match status" value="1"/>
</dbReference>
<evidence type="ECO:0000313" key="2">
    <source>
        <dbReference type="EMBL" id="KAF2481694.1"/>
    </source>
</evidence>
<dbReference type="Proteomes" id="UP000799767">
    <property type="component" value="Unassembled WGS sequence"/>
</dbReference>
<protein>
    <submittedName>
        <fullName evidence="2">S-adenosyl-L-methionine-dependent methyltransferase</fullName>
    </submittedName>
</protein>
<dbReference type="SUPFAM" id="SSF53335">
    <property type="entry name" value="S-adenosyl-L-methionine-dependent methyltransferases"/>
    <property type="match status" value="1"/>
</dbReference>
<gene>
    <name evidence="2" type="ORF">BDY17DRAFT_299471</name>
</gene>
<dbReference type="CDD" id="cd02440">
    <property type="entry name" value="AdoMet_MTases"/>
    <property type="match status" value="1"/>
</dbReference>
<reference evidence="2" key="1">
    <citation type="journal article" date="2020" name="Stud. Mycol.">
        <title>101 Dothideomycetes genomes: a test case for predicting lifestyles and emergence of pathogens.</title>
        <authorList>
            <person name="Haridas S."/>
            <person name="Albert R."/>
            <person name="Binder M."/>
            <person name="Bloem J."/>
            <person name="Labutti K."/>
            <person name="Salamov A."/>
            <person name="Andreopoulos B."/>
            <person name="Baker S."/>
            <person name="Barry K."/>
            <person name="Bills G."/>
            <person name="Bluhm B."/>
            <person name="Cannon C."/>
            <person name="Castanera R."/>
            <person name="Culley D."/>
            <person name="Daum C."/>
            <person name="Ezra D."/>
            <person name="Gonzalez J."/>
            <person name="Henrissat B."/>
            <person name="Kuo A."/>
            <person name="Liang C."/>
            <person name="Lipzen A."/>
            <person name="Lutzoni F."/>
            <person name="Magnuson J."/>
            <person name="Mondo S."/>
            <person name="Nolan M."/>
            <person name="Ohm R."/>
            <person name="Pangilinan J."/>
            <person name="Park H.-J."/>
            <person name="Ramirez L."/>
            <person name="Alfaro M."/>
            <person name="Sun H."/>
            <person name="Tritt A."/>
            <person name="Yoshinaga Y."/>
            <person name="Zwiers L.-H."/>
            <person name="Turgeon B."/>
            <person name="Goodwin S."/>
            <person name="Spatafora J."/>
            <person name="Crous P."/>
            <person name="Grigoriev I."/>
        </authorList>
    </citation>
    <scope>NUCLEOTIDE SEQUENCE</scope>
    <source>
        <strain evidence="2">CBS 113389</strain>
    </source>
</reference>
<dbReference type="InterPro" id="IPR041698">
    <property type="entry name" value="Methyltransf_25"/>
</dbReference>
<keyword evidence="3" id="KW-1185">Reference proteome</keyword>
<dbReference type="PANTHER" id="PTHR43591:SF50">
    <property type="entry name" value="METHYLTRANSFERASE DOMAIN-CONTAINING PROTEIN-RELATED"/>
    <property type="match status" value="1"/>
</dbReference>
<dbReference type="Gene3D" id="3.40.50.150">
    <property type="entry name" value="Vaccinia Virus protein VP39"/>
    <property type="match status" value="1"/>
</dbReference>
<evidence type="ECO:0000259" key="1">
    <source>
        <dbReference type="Pfam" id="PF13649"/>
    </source>
</evidence>
<dbReference type="RefSeq" id="XP_033588264.1">
    <property type="nucleotide sequence ID" value="XM_033733918.1"/>
</dbReference>
<dbReference type="EMBL" id="MU001637">
    <property type="protein sequence ID" value="KAF2481694.1"/>
    <property type="molecule type" value="Genomic_DNA"/>
</dbReference>
<dbReference type="InterPro" id="IPR029063">
    <property type="entry name" value="SAM-dependent_MTases_sf"/>
</dbReference>
<dbReference type="GO" id="GO:0008168">
    <property type="term" value="F:methyltransferase activity"/>
    <property type="evidence" value="ECO:0007669"/>
    <property type="project" value="UniProtKB-KW"/>
</dbReference>
<evidence type="ECO:0000313" key="3">
    <source>
        <dbReference type="Proteomes" id="UP000799767"/>
    </source>
</evidence>
<dbReference type="GO" id="GO:0032259">
    <property type="term" value="P:methylation"/>
    <property type="evidence" value="ECO:0007669"/>
    <property type="project" value="UniProtKB-KW"/>
</dbReference>
<accession>A0A6A6PPY7</accession>
<keyword evidence="2" id="KW-0489">Methyltransferase</keyword>
<sequence length="304" mass="33371">MTDSADPYFIPRGTSEAERLELQHGYILACQGYYLHPDLPPLPAGARIADLATGTAIWLREVAAAKPTVECHGFDISDTMFPAPPALPANVTLHLADVKKPFDARWIGYFDVVHVRLLQAAMSTDDWGPVLRNITTLLKPGGWLQWMEDDRARAVRRPMRPVAPFGAAQASLASQPPAWRPLPQHKHMSNFTQALMPGDIPLALSQGYVKLDDLMADPQYGNLQQVACDGFVVDRMDDGGTLRKGWAAMSIHLVLGMVPGKDELVTKIAPGGIDEWAKKSSAEVEAGWHYVSQAAVFTGRKRLE</sequence>
<dbReference type="Pfam" id="PF13649">
    <property type="entry name" value="Methyltransf_25"/>
    <property type="match status" value="1"/>
</dbReference>
<name>A0A6A6PPY7_9PEZI</name>
<dbReference type="AlphaFoldDB" id="A0A6A6PPY7"/>
<dbReference type="GeneID" id="54474920"/>
<feature type="domain" description="Methyltransferase" evidence="1">
    <location>
        <begin position="48"/>
        <end position="142"/>
    </location>
</feature>